<dbReference type="InterPro" id="IPR055411">
    <property type="entry name" value="LRR_FXL15/At3g58940/PEG3-like"/>
</dbReference>
<dbReference type="InterPro" id="IPR050232">
    <property type="entry name" value="FBL13/AtMIF1-like"/>
</dbReference>
<sequence length="345" mass="39221">MKTGSMVHKLEFDSHNQELQKFSVNVVRFLLSHKAPVVESFHFKVEGPLRSIDIGIWTGILSARHLRELELNLSRGFTYRLSVSLLCSNTLETLKLQGPLLVDVSSPVCMKSLRTLHLVKVTYKDDKSVGNLLSSFPNLEHLIVHRGRHKSLVTFNIVAPFLKTLSIVGLISGVKGGGYVINAPSLKYLDIKRLSCYQFCLIENASELVGANIRGVYNTANEMILESLKSVKRLSLGLTPLHQHAFTKTPMEVGDHWNQSKNVPHCLLSHLETFVWTRYDWERQEELQVGKYILMNARRLKRATFSTRPIGSNELDKLEERCKMLKELDCLSRASDSCHFVFESE</sequence>
<evidence type="ECO:0000313" key="2">
    <source>
        <dbReference type="EMBL" id="CAH2064293.1"/>
    </source>
</evidence>
<protein>
    <recommendedName>
        <fullName evidence="1">FBD domain-containing protein</fullName>
    </recommendedName>
</protein>
<dbReference type="PANTHER" id="PTHR31900:SF34">
    <property type="entry name" value="EMB|CAB62440.1-RELATED"/>
    <property type="match status" value="1"/>
</dbReference>
<dbReference type="Gene3D" id="3.80.10.10">
    <property type="entry name" value="Ribonuclease Inhibitor"/>
    <property type="match status" value="1"/>
</dbReference>
<feature type="domain" description="FBD" evidence="1">
    <location>
        <begin position="265"/>
        <end position="343"/>
    </location>
</feature>
<keyword evidence="3" id="KW-1185">Reference proteome</keyword>
<name>A0AAU9SG45_THLAR</name>
<dbReference type="Proteomes" id="UP000836841">
    <property type="component" value="Chromosome 5"/>
</dbReference>
<evidence type="ECO:0000313" key="3">
    <source>
        <dbReference type="Proteomes" id="UP000836841"/>
    </source>
</evidence>
<dbReference type="SUPFAM" id="SSF52047">
    <property type="entry name" value="RNI-like"/>
    <property type="match status" value="1"/>
</dbReference>
<dbReference type="Pfam" id="PF24758">
    <property type="entry name" value="LRR_At5g56370"/>
    <property type="match status" value="1"/>
</dbReference>
<proteinExistence type="predicted"/>
<dbReference type="Pfam" id="PF08387">
    <property type="entry name" value="FBD"/>
    <property type="match status" value="1"/>
</dbReference>
<dbReference type="PANTHER" id="PTHR31900">
    <property type="entry name" value="F-BOX/RNI SUPERFAMILY PROTEIN-RELATED"/>
    <property type="match status" value="1"/>
</dbReference>
<evidence type="ECO:0000259" key="1">
    <source>
        <dbReference type="SMART" id="SM00579"/>
    </source>
</evidence>
<dbReference type="EMBL" id="OU466861">
    <property type="protein sequence ID" value="CAH2064293.1"/>
    <property type="molecule type" value="Genomic_DNA"/>
</dbReference>
<dbReference type="InterPro" id="IPR032675">
    <property type="entry name" value="LRR_dom_sf"/>
</dbReference>
<dbReference type="SMART" id="SM00579">
    <property type="entry name" value="FBD"/>
    <property type="match status" value="1"/>
</dbReference>
<dbReference type="AlphaFoldDB" id="A0AAU9SG45"/>
<organism evidence="2 3">
    <name type="scientific">Thlaspi arvense</name>
    <name type="common">Field penny-cress</name>
    <dbReference type="NCBI Taxonomy" id="13288"/>
    <lineage>
        <taxon>Eukaryota</taxon>
        <taxon>Viridiplantae</taxon>
        <taxon>Streptophyta</taxon>
        <taxon>Embryophyta</taxon>
        <taxon>Tracheophyta</taxon>
        <taxon>Spermatophyta</taxon>
        <taxon>Magnoliopsida</taxon>
        <taxon>eudicotyledons</taxon>
        <taxon>Gunneridae</taxon>
        <taxon>Pentapetalae</taxon>
        <taxon>rosids</taxon>
        <taxon>malvids</taxon>
        <taxon>Brassicales</taxon>
        <taxon>Brassicaceae</taxon>
        <taxon>Thlaspideae</taxon>
        <taxon>Thlaspi</taxon>
    </lineage>
</organism>
<dbReference type="InterPro" id="IPR006566">
    <property type="entry name" value="FBD"/>
</dbReference>
<gene>
    <name evidence="2" type="ORF">TAV2_LOCUS16855</name>
</gene>
<reference evidence="2 3" key="1">
    <citation type="submission" date="2022-03" db="EMBL/GenBank/DDBJ databases">
        <authorList>
            <person name="Nunn A."/>
            <person name="Chopra R."/>
            <person name="Nunn A."/>
            <person name="Contreras Garrido A."/>
        </authorList>
    </citation>
    <scope>NUCLEOTIDE SEQUENCE [LARGE SCALE GENOMIC DNA]</scope>
</reference>
<accession>A0AAU9SG45</accession>